<dbReference type="AlphaFoldDB" id="A0AAV7CGN1"/>
<evidence type="ECO:0000256" key="1">
    <source>
        <dbReference type="SAM" id="MobiDB-lite"/>
    </source>
</evidence>
<feature type="compositionally biased region" description="Polar residues" evidence="1">
    <location>
        <begin position="32"/>
        <end position="54"/>
    </location>
</feature>
<comment type="caution">
    <text evidence="2">The sequence shown here is derived from an EMBL/GenBank/DDBJ whole genome shotgun (WGS) entry which is preliminary data.</text>
</comment>
<gene>
    <name evidence="2" type="ORF">GDO81_008727</name>
</gene>
<accession>A0AAV7CGN1</accession>
<organism evidence="2 3">
    <name type="scientific">Engystomops pustulosus</name>
    <name type="common">Tungara frog</name>
    <name type="synonym">Physalaemus pustulosus</name>
    <dbReference type="NCBI Taxonomy" id="76066"/>
    <lineage>
        <taxon>Eukaryota</taxon>
        <taxon>Metazoa</taxon>
        <taxon>Chordata</taxon>
        <taxon>Craniata</taxon>
        <taxon>Vertebrata</taxon>
        <taxon>Euteleostomi</taxon>
        <taxon>Amphibia</taxon>
        <taxon>Batrachia</taxon>
        <taxon>Anura</taxon>
        <taxon>Neobatrachia</taxon>
        <taxon>Hyloidea</taxon>
        <taxon>Leptodactylidae</taxon>
        <taxon>Leiuperinae</taxon>
        <taxon>Engystomops</taxon>
    </lineage>
</organism>
<name>A0AAV7CGN1_ENGPU</name>
<evidence type="ECO:0000313" key="2">
    <source>
        <dbReference type="EMBL" id="KAG8584195.1"/>
    </source>
</evidence>
<protein>
    <submittedName>
        <fullName evidence="2">Uncharacterized protein</fullName>
    </submittedName>
</protein>
<feature type="region of interest" description="Disordered" evidence="1">
    <location>
        <begin position="30"/>
        <end position="54"/>
    </location>
</feature>
<evidence type="ECO:0000313" key="3">
    <source>
        <dbReference type="Proteomes" id="UP000824782"/>
    </source>
</evidence>
<reference evidence="2" key="1">
    <citation type="thesis" date="2020" institute="ProQuest LLC" country="789 East Eisenhower Parkway, Ann Arbor, MI, USA">
        <title>Comparative Genomics and Chromosome Evolution.</title>
        <authorList>
            <person name="Mudd A.B."/>
        </authorList>
    </citation>
    <scope>NUCLEOTIDE SEQUENCE</scope>
    <source>
        <strain evidence="2">237g6f4</strain>
        <tissue evidence="2">Blood</tissue>
    </source>
</reference>
<dbReference type="Proteomes" id="UP000824782">
    <property type="component" value="Unassembled WGS sequence"/>
</dbReference>
<sequence>MSSKHENKWSPLGRWHPFMQIILQHIVKKPASPTNTETTRCSRSVNPTQNNGPSVSIIRPIMFGQI</sequence>
<proteinExistence type="predicted"/>
<keyword evidence="3" id="KW-1185">Reference proteome</keyword>
<dbReference type="EMBL" id="WNYA01000003">
    <property type="protein sequence ID" value="KAG8584195.1"/>
    <property type="molecule type" value="Genomic_DNA"/>
</dbReference>